<dbReference type="InterPro" id="IPR013780">
    <property type="entry name" value="Glyco_hydro_b"/>
</dbReference>
<gene>
    <name evidence="5" type="ORF">QS62_03735</name>
</gene>
<dbReference type="CDD" id="cd14752">
    <property type="entry name" value="GH31_N"/>
    <property type="match status" value="1"/>
</dbReference>
<dbReference type="GO" id="GO:0004553">
    <property type="term" value="F:hydrolase activity, hydrolyzing O-glycosyl compounds"/>
    <property type="evidence" value="ECO:0007669"/>
    <property type="project" value="InterPro"/>
</dbReference>
<dbReference type="RefSeq" id="WP_066106113.1">
    <property type="nucleotide sequence ID" value="NZ_JTJL01000012.1"/>
</dbReference>
<dbReference type="InterPro" id="IPR048395">
    <property type="entry name" value="Glyco_hydro_31_C"/>
</dbReference>
<dbReference type="PANTHER" id="PTHR46959">
    <property type="entry name" value="SULFOQUINOVOSIDASE"/>
    <property type="match status" value="1"/>
</dbReference>
<comment type="caution">
    <text evidence="5">The sequence shown here is derived from an EMBL/GenBank/DDBJ whole genome shotgun (WGS) entry which is preliminary data.</text>
</comment>
<name>A0A1A7NZ61_9PAST</name>
<dbReference type="GO" id="GO:0005975">
    <property type="term" value="P:carbohydrate metabolic process"/>
    <property type="evidence" value="ECO:0007669"/>
    <property type="project" value="InterPro"/>
</dbReference>
<proteinExistence type="inferred from homology"/>
<evidence type="ECO:0000256" key="1">
    <source>
        <dbReference type="ARBA" id="ARBA00007806"/>
    </source>
</evidence>
<dbReference type="InterPro" id="IPR044112">
    <property type="entry name" value="YihQ_TIM-like"/>
</dbReference>
<keyword evidence="2" id="KW-0378">Hydrolase</keyword>
<protein>
    <submittedName>
        <fullName evidence="5">Alpha-xylosidase</fullName>
    </submittedName>
</protein>
<dbReference type="Gene3D" id="3.20.20.80">
    <property type="entry name" value="Glycosidases"/>
    <property type="match status" value="1"/>
</dbReference>
<evidence type="ECO:0000259" key="3">
    <source>
        <dbReference type="Pfam" id="PF01055"/>
    </source>
</evidence>
<dbReference type="PANTHER" id="PTHR46959:SF2">
    <property type="entry name" value="SULFOQUINOVOSIDASE"/>
    <property type="match status" value="1"/>
</dbReference>
<dbReference type="InterPro" id="IPR017853">
    <property type="entry name" value="GH"/>
</dbReference>
<dbReference type="CDD" id="cd06594">
    <property type="entry name" value="GH31_glucosidase_YihQ"/>
    <property type="match status" value="1"/>
</dbReference>
<dbReference type="InterPro" id="IPR052990">
    <property type="entry name" value="Sulfoquinovosidase_GH31"/>
</dbReference>
<dbReference type="SUPFAM" id="SSF51445">
    <property type="entry name" value="(Trans)glycosidases"/>
    <property type="match status" value="1"/>
</dbReference>
<dbReference type="InterPro" id="IPR000322">
    <property type="entry name" value="Glyco_hydro_31_TIM"/>
</dbReference>
<dbReference type="Gene3D" id="2.60.40.1180">
    <property type="entry name" value="Golgi alpha-mannosidase II"/>
    <property type="match status" value="1"/>
</dbReference>
<dbReference type="Gene3D" id="2.60.40.1760">
    <property type="entry name" value="glycosyl hydrolase (family 31)"/>
    <property type="match status" value="1"/>
</dbReference>
<accession>A0A1A7NZ61</accession>
<dbReference type="Pfam" id="PF01055">
    <property type="entry name" value="Glyco_hydro_31_2nd"/>
    <property type="match status" value="1"/>
</dbReference>
<evidence type="ECO:0000313" key="5">
    <source>
        <dbReference type="EMBL" id="OBW95492.1"/>
    </source>
</evidence>
<reference evidence="5 6" key="1">
    <citation type="submission" date="2014-11" db="EMBL/GenBank/DDBJ databases">
        <title>Pan-genome of Gallibacterium spp.</title>
        <authorList>
            <person name="Kudirkiene E."/>
            <person name="Bojesen A.M."/>
        </authorList>
    </citation>
    <scope>NUCLEOTIDE SEQUENCE [LARGE SCALE GENOMIC DNA]</scope>
    <source>
        <strain evidence="5 6">F150</strain>
    </source>
</reference>
<keyword evidence="6" id="KW-1185">Reference proteome</keyword>
<dbReference type="InterPro" id="IPR011013">
    <property type="entry name" value="Gal_mutarotase_sf_dom"/>
</dbReference>
<dbReference type="Pfam" id="PF21365">
    <property type="entry name" value="Glyco_hydro_31_3rd"/>
    <property type="match status" value="1"/>
</dbReference>
<dbReference type="SUPFAM" id="SSF51011">
    <property type="entry name" value="Glycosyl hydrolase domain"/>
    <property type="match status" value="1"/>
</dbReference>
<feature type="domain" description="Glycoside hydrolase family 31 TIM barrel" evidence="3">
    <location>
        <begin position="260"/>
        <end position="564"/>
    </location>
</feature>
<dbReference type="OrthoDB" id="176168at2"/>
<feature type="domain" description="Glycosyl hydrolase family 31 C-terminal" evidence="4">
    <location>
        <begin position="573"/>
        <end position="658"/>
    </location>
</feature>
<organism evidence="5 6">
    <name type="scientific">Gallibacterium salpingitidis</name>
    <dbReference type="NCBI Taxonomy" id="505341"/>
    <lineage>
        <taxon>Bacteria</taxon>
        <taxon>Pseudomonadati</taxon>
        <taxon>Pseudomonadota</taxon>
        <taxon>Gammaproteobacteria</taxon>
        <taxon>Pasteurellales</taxon>
        <taxon>Pasteurellaceae</taxon>
        <taxon>Gallibacterium</taxon>
    </lineage>
</organism>
<dbReference type="SUPFAM" id="SSF74650">
    <property type="entry name" value="Galactose mutarotase-like"/>
    <property type="match status" value="1"/>
</dbReference>
<dbReference type="AlphaFoldDB" id="A0A1A7NZ61"/>
<dbReference type="EMBL" id="JTJL01000012">
    <property type="protein sequence ID" value="OBW95492.1"/>
    <property type="molecule type" value="Genomic_DNA"/>
</dbReference>
<evidence type="ECO:0000313" key="6">
    <source>
        <dbReference type="Proteomes" id="UP000092649"/>
    </source>
</evidence>
<dbReference type="PATRIC" id="fig|505341.3.peg.755"/>
<dbReference type="Proteomes" id="UP000092649">
    <property type="component" value="Unassembled WGS sequence"/>
</dbReference>
<sequence>MKLELIENGFIIKHNEHVLIKHTSEYPAFFIGTGVEKIASYRGNFDIKDHITERIPLCAVQIKNNEIGFSYNDRSPIILNITFSLTDSENIQLNIKQNLSSYNRFWVKLNSDPDEKVWGCGEQMSYFNLKGRNFPLWTSEPGVGRDKNTEITFLSDKYNKAGGDYYHTNYPQPTFLSSYHYAFHVNTTAFSDFDFSHDFYHELMIWEVPESIEIYAGDTFLKLIEKLSLRFGRQPKLPEWIYNGIILGLKGGEENSFSRLENALNHQIPVAGLWCEDWAGIRETSFGKRLFWNWEWSKKRYPRLDKKIQELRDKNIRFLAYVSPYLCEDGELYKVAKEKGLFALNAKNEVALVDFGEFFCGVLDFTKKDTREWFKNEILKKNLLDLGISGWMADFGEYLPTEDIYLTNHVDAVLMHNAWPTLWASVNREALQERGLEGEVIFFMRSGFTNSQRYCPLLWAGDQCVDFSRHDGLNTVICGALSAGLLGNAYHHSDIGGYTSLFGLRRTKELFERWIDMAVFTPVMRTHEGNRPDENFQFDQDESTLCHMARMVKIYKHLVPYLKSLVNEAFEKGYPVQRPLFVHFESDLNTYDIQDQYMYGSELLVAPVHKQGVTEWKVYLPAKETWVYVWNGQQIQGGQYITVPAPIGQPPIFYRKNSAWGDLFKNIVNIK</sequence>
<evidence type="ECO:0000259" key="4">
    <source>
        <dbReference type="Pfam" id="PF21365"/>
    </source>
</evidence>
<evidence type="ECO:0000256" key="2">
    <source>
        <dbReference type="RuleBase" id="RU361185"/>
    </source>
</evidence>
<dbReference type="GO" id="GO:0030246">
    <property type="term" value="F:carbohydrate binding"/>
    <property type="evidence" value="ECO:0007669"/>
    <property type="project" value="InterPro"/>
</dbReference>
<comment type="similarity">
    <text evidence="1 2">Belongs to the glycosyl hydrolase 31 family.</text>
</comment>
<keyword evidence="2" id="KW-0326">Glycosidase</keyword>
<dbReference type="NCBIfam" id="NF007746">
    <property type="entry name" value="PRK10426.1"/>
    <property type="match status" value="1"/>
</dbReference>